<dbReference type="VEuPathDB" id="FungiDB:jhhlp_004460"/>
<accession>A0A2N3NBR8</accession>
<dbReference type="OrthoDB" id="4814359at2759"/>
<dbReference type="AlphaFoldDB" id="A0A2N3NBR8"/>
<protein>
    <submittedName>
        <fullName evidence="1">Uncharacterized protein</fullName>
    </submittedName>
</protein>
<gene>
    <name evidence="1" type="ORF">jhhlp_004460</name>
</gene>
<evidence type="ECO:0000313" key="1">
    <source>
        <dbReference type="EMBL" id="PKS09837.1"/>
    </source>
</evidence>
<proteinExistence type="predicted"/>
<dbReference type="EMBL" id="NLAX01000010">
    <property type="protein sequence ID" value="PKS09837.1"/>
    <property type="molecule type" value="Genomic_DNA"/>
</dbReference>
<comment type="caution">
    <text evidence="1">The sequence shown here is derived from an EMBL/GenBank/DDBJ whole genome shotgun (WGS) entry which is preliminary data.</text>
</comment>
<evidence type="ECO:0000313" key="2">
    <source>
        <dbReference type="Proteomes" id="UP000233524"/>
    </source>
</evidence>
<organism evidence="1 2">
    <name type="scientific">Lomentospora prolificans</name>
    <dbReference type="NCBI Taxonomy" id="41688"/>
    <lineage>
        <taxon>Eukaryota</taxon>
        <taxon>Fungi</taxon>
        <taxon>Dikarya</taxon>
        <taxon>Ascomycota</taxon>
        <taxon>Pezizomycotina</taxon>
        <taxon>Sordariomycetes</taxon>
        <taxon>Hypocreomycetidae</taxon>
        <taxon>Microascales</taxon>
        <taxon>Microascaceae</taxon>
        <taxon>Lomentospora</taxon>
    </lineage>
</organism>
<dbReference type="Proteomes" id="UP000233524">
    <property type="component" value="Unassembled WGS sequence"/>
</dbReference>
<name>A0A2N3NBR8_9PEZI</name>
<keyword evidence="2" id="KW-1185">Reference proteome</keyword>
<reference evidence="1 2" key="1">
    <citation type="journal article" date="2017" name="G3 (Bethesda)">
        <title>First Draft Genome Sequence of the Pathogenic Fungus Lomentospora prolificans (Formerly Scedosporium prolificans).</title>
        <authorList>
            <person name="Luo R."/>
            <person name="Zimin A."/>
            <person name="Workman R."/>
            <person name="Fan Y."/>
            <person name="Pertea G."/>
            <person name="Grossman N."/>
            <person name="Wear M.P."/>
            <person name="Jia B."/>
            <person name="Miller H."/>
            <person name="Casadevall A."/>
            <person name="Timp W."/>
            <person name="Zhang S.X."/>
            <person name="Salzberg S.L."/>
        </authorList>
    </citation>
    <scope>NUCLEOTIDE SEQUENCE [LARGE SCALE GENOMIC DNA]</scope>
    <source>
        <strain evidence="1 2">JHH-5317</strain>
    </source>
</reference>
<sequence>MPDSKTSFDTTSKLYEILDEEGYPVAAIPKSTETDYFYYKERVVDKMPEKKVPRDPESALGKLKGLFKPPVVKAHERLPKREGKFYHIDNEGKIIETTVRRAYLKPGLNAFGGDFKRATR</sequence>
<dbReference type="InParanoid" id="A0A2N3NBR8"/>